<keyword evidence="4" id="KW-1185">Reference proteome</keyword>
<comment type="caution">
    <text evidence="3">The sequence shown here is derived from an EMBL/GenBank/DDBJ whole genome shotgun (WGS) entry which is preliminary data.</text>
</comment>
<dbReference type="RefSeq" id="WP_264328317.1">
    <property type="nucleotide sequence ID" value="NZ_JADEXQ010000235.1"/>
</dbReference>
<dbReference type="Proteomes" id="UP000625316">
    <property type="component" value="Unassembled WGS sequence"/>
</dbReference>
<feature type="signal peptide" evidence="2">
    <location>
        <begin position="1"/>
        <end position="38"/>
    </location>
</feature>
<sequence length="137" mass="14165">MFTPNIQTMPAQTSKILFTTLLASLTLSSILLPSTAHAQSDFDAPMLTVGELSTPIAPAAPATQSQTTPPPTSAPTSAAITPQFNQPNKPTCGQMILMGAAQTSLPKVEQGITQGKWDNIGNSILLGVLKGAISGCF</sequence>
<evidence type="ECO:0000313" key="4">
    <source>
        <dbReference type="Proteomes" id="UP000625316"/>
    </source>
</evidence>
<organism evidence="3 4">
    <name type="scientific">Romeriopsis navalis LEGE 11480</name>
    <dbReference type="NCBI Taxonomy" id="2777977"/>
    <lineage>
        <taxon>Bacteria</taxon>
        <taxon>Bacillati</taxon>
        <taxon>Cyanobacteriota</taxon>
        <taxon>Cyanophyceae</taxon>
        <taxon>Leptolyngbyales</taxon>
        <taxon>Leptolyngbyaceae</taxon>
        <taxon>Romeriopsis</taxon>
        <taxon>Romeriopsis navalis</taxon>
    </lineage>
</organism>
<protein>
    <submittedName>
        <fullName evidence="3">Uncharacterized protein</fullName>
    </submittedName>
</protein>
<evidence type="ECO:0000256" key="2">
    <source>
        <dbReference type="SAM" id="SignalP"/>
    </source>
</evidence>
<gene>
    <name evidence="3" type="ORF">IQ266_27730</name>
</gene>
<name>A0A928VTQ4_9CYAN</name>
<evidence type="ECO:0000313" key="3">
    <source>
        <dbReference type="EMBL" id="MBE9033522.1"/>
    </source>
</evidence>
<feature type="compositionally biased region" description="Low complexity" evidence="1">
    <location>
        <begin position="54"/>
        <end position="67"/>
    </location>
</feature>
<feature type="chain" id="PRO_5037011692" evidence="2">
    <location>
        <begin position="39"/>
        <end position="137"/>
    </location>
</feature>
<dbReference type="EMBL" id="JADEXQ010000235">
    <property type="protein sequence ID" value="MBE9033522.1"/>
    <property type="molecule type" value="Genomic_DNA"/>
</dbReference>
<evidence type="ECO:0000256" key="1">
    <source>
        <dbReference type="SAM" id="MobiDB-lite"/>
    </source>
</evidence>
<keyword evidence="2" id="KW-0732">Signal</keyword>
<reference evidence="3" key="1">
    <citation type="submission" date="2020-10" db="EMBL/GenBank/DDBJ databases">
        <authorList>
            <person name="Castelo-Branco R."/>
            <person name="Eusebio N."/>
            <person name="Adriana R."/>
            <person name="Vieira A."/>
            <person name="Brugerolle De Fraissinette N."/>
            <person name="Rezende De Castro R."/>
            <person name="Schneider M.P."/>
            <person name="Vasconcelos V."/>
            <person name="Leao P.N."/>
        </authorList>
    </citation>
    <scope>NUCLEOTIDE SEQUENCE</scope>
    <source>
        <strain evidence="3">LEGE 11480</strain>
    </source>
</reference>
<proteinExistence type="predicted"/>
<feature type="region of interest" description="Disordered" evidence="1">
    <location>
        <begin position="54"/>
        <end position="85"/>
    </location>
</feature>
<dbReference type="AlphaFoldDB" id="A0A928VTQ4"/>
<accession>A0A928VTQ4</accession>